<evidence type="ECO:0000313" key="4">
    <source>
        <dbReference type="Proteomes" id="UP000501690"/>
    </source>
</evidence>
<organism evidence="3 4">
    <name type="scientific">Vigna unguiculata</name>
    <name type="common">Cowpea</name>
    <dbReference type="NCBI Taxonomy" id="3917"/>
    <lineage>
        <taxon>Eukaryota</taxon>
        <taxon>Viridiplantae</taxon>
        <taxon>Streptophyta</taxon>
        <taxon>Embryophyta</taxon>
        <taxon>Tracheophyta</taxon>
        <taxon>Spermatophyta</taxon>
        <taxon>Magnoliopsida</taxon>
        <taxon>eudicotyledons</taxon>
        <taxon>Gunneridae</taxon>
        <taxon>Pentapetalae</taxon>
        <taxon>rosids</taxon>
        <taxon>fabids</taxon>
        <taxon>Fabales</taxon>
        <taxon>Fabaceae</taxon>
        <taxon>Papilionoideae</taxon>
        <taxon>50 kb inversion clade</taxon>
        <taxon>NPAAA clade</taxon>
        <taxon>indigoferoid/millettioid clade</taxon>
        <taxon>Phaseoleae</taxon>
        <taxon>Vigna</taxon>
    </lineage>
</organism>
<gene>
    <name evidence="3" type="ORF">DEO72_LG10g2209</name>
</gene>
<proteinExistence type="predicted"/>
<reference evidence="3 4" key="1">
    <citation type="submission" date="2019-04" db="EMBL/GenBank/DDBJ databases">
        <title>An improved genome assembly and genetic linkage map for asparagus bean, Vigna unguiculata ssp. sesquipedialis.</title>
        <authorList>
            <person name="Xia Q."/>
            <person name="Zhang R."/>
            <person name="Dong Y."/>
        </authorList>
    </citation>
    <scope>NUCLEOTIDE SEQUENCE [LARGE SCALE GENOMIC DNA]</scope>
    <source>
        <tissue evidence="3">Leaf</tissue>
    </source>
</reference>
<dbReference type="EMBL" id="CP039354">
    <property type="protein sequence ID" value="QCE10976.1"/>
    <property type="molecule type" value="Genomic_DNA"/>
</dbReference>
<feature type="compositionally biased region" description="Acidic residues" evidence="2">
    <location>
        <begin position="248"/>
        <end position="258"/>
    </location>
</feature>
<sequence>MAHIGKKKLNLFQTLRKEKAEKAKAIRSTEVPNLQEPLVEVHVHGGSKRKTELPAKAGRGKDVKKVRATLLGPGWSSGVKGPETGLIELPETVVRRDIEINLVGSLYQRELKEGSRFRVEELTKELKVQEDKHAEEKASWKKAREEWLEEKKRLGTWKVRCLDSENMLKARIMELEVDYDEVKEKNGGLELELEDLKGYIIQEHINEFQKCLQQAAFFYKDIDVSDARFDVNKDVMNGELVSEAGSSPEEEADKEEGTDANINGAVVVEDADEETT</sequence>
<dbReference type="AlphaFoldDB" id="A0A4D6NB83"/>
<feature type="region of interest" description="Disordered" evidence="2">
    <location>
        <begin position="240"/>
        <end position="276"/>
    </location>
</feature>
<protein>
    <submittedName>
        <fullName evidence="3">Uncharacterized protein</fullName>
    </submittedName>
</protein>
<accession>A0A4D6NB83</accession>
<keyword evidence="4" id="KW-1185">Reference proteome</keyword>
<evidence type="ECO:0000313" key="3">
    <source>
        <dbReference type="EMBL" id="QCE10976.1"/>
    </source>
</evidence>
<evidence type="ECO:0000256" key="1">
    <source>
        <dbReference type="SAM" id="Coils"/>
    </source>
</evidence>
<dbReference type="Proteomes" id="UP000501690">
    <property type="component" value="Linkage Group LG10"/>
</dbReference>
<name>A0A4D6NB83_VIGUN</name>
<feature type="coiled-coil region" evidence="1">
    <location>
        <begin position="165"/>
        <end position="192"/>
    </location>
</feature>
<keyword evidence="1" id="KW-0175">Coiled coil</keyword>
<evidence type="ECO:0000256" key="2">
    <source>
        <dbReference type="SAM" id="MobiDB-lite"/>
    </source>
</evidence>